<accession>A0A9P4J7M7</accession>
<organism evidence="2 3">
    <name type="scientific">Myriangium duriaei CBS 260.36</name>
    <dbReference type="NCBI Taxonomy" id="1168546"/>
    <lineage>
        <taxon>Eukaryota</taxon>
        <taxon>Fungi</taxon>
        <taxon>Dikarya</taxon>
        <taxon>Ascomycota</taxon>
        <taxon>Pezizomycotina</taxon>
        <taxon>Dothideomycetes</taxon>
        <taxon>Dothideomycetidae</taxon>
        <taxon>Myriangiales</taxon>
        <taxon>Myriangiaceae</taxon>
        <taxon>Myriangium</taxon>
    </lineage>
</organism>
<evidence type="ECO:0000256" key="1">
    <source>
        <dbReference type="SAM" id="MobiDB-lite"/>
    </source>
</evidence>
<sequence>MIVLSLFQQVVGSCISTGFRVAKISVTLGFEALLYLSGIRLLLGSVRFVRRTWRWMHHTDNPYPSLKGLVDKQSYPEEGRARLLSDDSYDTDAHELVLEEMQGGRLGASQSDQLTKSSYSEVDEHPNEEPSEGPSESRGGDVGIQQSNQQTKTPCDKVDDSSQGLRDGKLRSRWELQQDEQLRTSLGEKPSISVVLKQEKKR</sequence>
<evidence type="ECO:0000313" key="2">
    <source>
        <dbReference type="EMBL" id="KAF2156231.1"/>
    </source>
</evidence>
<comment type="caution">
    <text evidence="2">The sequence shown here is derived from an EMBL/GenBank/DDBJ whole genome shotgun (WGS) entry which is preliminary data.</text>
</comment>
<feature type="compositionally biased region" description="Polar residues" evidence="1">
    <location>
        <begin position="144"/>
        <end position="153"/>
    </location>
</feature>
<evidence type="ECO:0000313" key="3">
    <source>
        <dbReference type="Proteomes" id="UP000799439"/>
    </source>
</evidence>
<feature type="compositionally biased region" description="Polar residues" evidence="1">
    <location>
        <begin position="108"/>
        <end position="120"/>
    </location>
</feature>
<reference evidence="2" key="1">
    <citation type="journal article" date="2020" name="Stud. Mycol.">
        <title>101 Dothideomycetes genomes: a test case for predicting lifestyles and emergence of pathogens.</title>
        <authorList>
            <person name="Haridas S."/>
            <person name="Albert R."/>
            <person name="Binder M."/>
            <person name="Bloem J."/>
            <person name="Labutti K."/>
            <person name="Salamov A."/>
            <person name="Andreopoulos B."/>
            <person name="Baker S."/>
            <person name="Barry K."/>
            <person name="Bills G."/>
            <person name="Bluhm B."/>
            <person name="Cannon C."/>
            <person name="Castanera R."/>
            <person name="Culley D."/>
            <person name="Daum C."/>
            <person name="Ezra D."/>
            <person name="Gonzalez J."/>
            <person name="Henrissat B."/>
            <person name="Kuo A."/>
            <person name="Liang C."/>
            <person name="Lipzen A."/>
            <person name="Lutzoni F."/>
            <person name="Magnuson J."/>
            <person name="Mondo S."/>
            <person name="Nolan M."/>
            <person name="Ohm R."/>
            <person name="Pangilinan J."/>
            <person name="Park H.-J."/>
            <person name="Ramirez L."/>
            <person name="Alfaro M."/>
            <person name="Sun H."/>
            <person name="Tritt A."/>
            <person name="Yoshinaga Y."/>
            <person name="Zwiers L.-H."/>
            <person name="Turgeon B."/>
            <person name="Goodwin S."/>
            <person name="Spatafora J."/>
            <person name="Crous P."/>
            <person name="Grigoriev I."/>
        </authorList>
    </citation>
    <scope>NUCLEOTIDE SEQUENCE</scope>
    <source>
        <strain evidence="2">CBS 260.36</strain>
    </source>
</reference>
<feature type="compositionally biased region" description="Basic and acidic residues" evidence="1">
    <location>
        <begin position="154"/>
        <end position="182"/>
    </location>
</feature>
<dbReference type="AlphaFoldDB" id="A0A9P4J7M7"/>
<protein>
    <submittedName>
        <fullName evidence="2">Uncharacterized protein</fullName>
    </submittedName>
</protein>
<keyword evidence="3" id="KW-1185">Reference proteome</keyword>
<gene>
    <name evidence="2" type="ORF">K461DRAFT_291171</name>
</gene>
<dbReference type="Proteomes" id="UP000799439">
    <property type="component" value="Unassembled WGS sequence"/>
</dbReference>
<feature type="region of interest" description="Disordered" evidence="1">
    <location>
        <begin position="102"/>
        <end position="202"/>
    </location>
</feature>
<proteinExistence type="predicted"/>
<dbReference type="EMBL" id="ML996082">
    <property type="protein sequence ID" value="KAF2156231.1"/>
    <property type="molecule type" value="Genomic_DNA"/>
</dbReference>
<name>A0A9P4J7M7_9PEZI</name>